<dbReference type="GO" id="GO:0004360">
    <property type="term" value="F:glutamine-fructose-6-phosphate transaminase (isomerizing) activity"/>
    <property type="evidence" value="ECO:0007669"/>
    <property type="project" value="UniProtKB-EC"/>
</dbReference>
<keyword evidence="4" id="KW-0677">Repeat</keyword>
<organism evidence="6 7">
    <name type="scientific">Lacticaseibacillus paracasei subsp. paracasei Lpp126</name>
    <dbReference type="NCBI Taxonomy" id="1256206"/>
    <lineage>
        <taxon>Bacteria</taxon>
        <taxon>Bacillati</taxon>
        <taxon>Bacillota</taxon>
        <taxon>Bacilli</taxon>
        <taxon>Lactobacillales</taxon>
        <taxon>Lactobacillaceae</taxon>
        <taxon>Lacticaseibacillus</taxon>
    </lineage>
</organism>
<evidence type="ECO:0000256" key="4">
    <source>
        <dbReference type="ARBA" id="ARBA00022737"/>
    </source>
</evidence>
<evidence type="ECO:0000256" key="3">
    <source>
        <dbReference type="ARBA" id="ARBA00016090"/>
    </source>
</evidence>
<protein>
    <recommendedName>
        <fullName evidence="3">Glutamine--fructose-6-phosphate aminotransferase [isomerizing]</fullName>
        <ecNumber evidence="2">2.6.1.16</ecNumber>
    </recommendedName>
</protein>
<evidence type="ECO:0000256" key="2">
    <source>
        <dbReference type="ARBA" id="ARBA00012916"/>
    </source>
</evidence>
<keyword evidence="6" id="KW-0808">Transferase</keyword>
<proteinExistence type="predicted"/>
<accession>S2SUG3</accession>
<reference evidence="6 7" key="1">
    <citation type="journal article" date="2013" name="PLoS ONE">
        <title>Lactobacillus paracasei comparative genomics: towards species pan-genome definition and exploitation of diversity.</title>
        <authorList>
            <person name="Smokvina T."/>
            <person name="Wels M."/>
            <person name="Polka J."/>
            <person name="Chervaux C."/>
            <person name="Brisse S."/>
            <person name="Boekhorst J."/>
            <person name="van Hylckama Vlieg J.E."/>
            <person name="Siezen R.J."/>
        </authorList>
    </citation>
    <scope>NUCLEOTIDE SEQUENCE [LARGE SCALE GENOMIC DNA]</scope>
    <source>
        <strain evidence="6 7">Lpp126</strain>
    </source>
</reference>
<dbReference type="EC" id="2.6.1.16" evidence="2"/>
<dbReference type="GO" id="GO:0005829">
    <property type="term" value="C:cytosol"/>
    <property type="evidence" value="ECO:0007669"/>
    <property type="project" value="TreeGrafter"/>
</dbReference>
<sequence length="250" mass="27306">KYDEQPIVMRRLVEKYTDDHGNIVLPEDLLKALQQADRLYIVAAGTSYHAGLVGAPLFEQLAGIPTEVHVASEFAYHQPLLSKHPLFIFLTQSGETADIRQVLVSVKERGYQTLTITNVASSTLAREATFMLQLHGGPEIAVASTKAYTAQIAVEALVSKAVGEAKGLQAAKDFDVIHELGLAATGQQALIDQKDRIHELATDMFKTTRNAFYIGRGDDYYASMEAALKLKEISYVQAEGFAAGELKHGT</sequence>
<dbReference type="GO" id="GO:0006047">
    <property type="term" value="P:UDP-N-acetylglucosamine metabolic process"/>
    <property type="evidence" value="ECO:0007669"/>
    <property type="project" value="TreeGrafter"/>
</dbReference>
<feature type="non-terminal residue" evidence="6">
    <location>
        <position position="250"/>
    </location>
</feature>
<dbReference type="PANTHER" id="PTHR10937">
    <property type="entry name" value="GLUCOSAMINE--FRUCTOSE-6-PHOSPHATE AMINOTRANSFERASE, ISOMERIZING"/>
    <property type="match status" value="1"/>
</dbReference>
<evidence type="ECO:0000259" key="5">
    <source>
        <dbReference type="PROSITE" id="PS51464"/>
    </source>
</evidence>
<keyword evidence="6" id="KW-0032">Aminotransferase</keyword>
<dbReference type="SUPFAM" id="SSF53697">
    <property type="entry name" value="SIS domain"/>
    <property type="match status" value="1"/>
</dbReference>
<dbReference type="PROSITE" id="PS51464">
    <property type="entry name" value="SIS"/>
    <property type="match status" value="2"/>
</dbReference>
<feature type="non-terminal residue" evidence="6">
    <location>
        <position position="1"/>
    </location>
</feature>
<dbReference type="GO" id="GO:0006002">
    <property type="term" value="P:fructose 6-phosphate metabolic process"/>
    <property type="evidence" value="ECO:0007669"/>
    <property type="project" value="TreeGrafter"/>
</dbReference>
<dbReference type="GO" id="GO:0006487">
    <property type="term" value="P:protein N-linked glycosylation"/>
    <property type="evidence" value="ECO:0007669"/>
    <property type="project" value="TreeGrafter"/>
</dbReference>
<dbReference type="GO" id="GO:0097367">
    <property type="term" value="F:carbohydrate derivative binding"/>
    <property type="evidence" value="ECO:0007669"/>
    <property type="project" value="InterPro"/>
</dbReference>
<gene>
    <name evidence="6" type="ORF">Lpp126_04588</name>
</gene>
<dbReference type="InterPro" id="IPR046348">
    <property type="entry name" value="SIS_dom_sf"/>
</dbReference>
<dbReference type="Gene3D" id="3.40.50.10490">
    <property type="entry name" value="Glucose-6-phosphate isomerase like protein, domain 1"/>
    <property type="match status" value="2"/>
</dbReference>
<dbReference type="EMBL" id="ANKC01000304">
    <property type="protein sequence ID" value="EPC83058.1"/>
    <property type="molecule type" value="Genomic_DNA"/>
</dbReference>
<dbReference type="Pfam" id="PF01380">
    <property type="entry name" value="SIS"/>
    <property type="match status" value="2"/>
</dbReference>
<feature type="domain" description="SIS" evidence="5">
    <location>
        <begin position="29"/>
        <end position="168"/>
    </location>
</feature>
<name>S2SUG3_LACPA</name>
<dbReference type="InterPro" id="IPR001347">
    <property type="entry name" value="SIS_dom"/>
</dbReference>
<dbReference type="PANTHER" id="PTHR10937:SF0">
    <property type="entry name" value="GLUTAMINE--FRUCTOSE-6-PHOSPHATE TRANSAMINASE (ISOMERIZING)"/>
    <property type="match status" value="1"/>
</dbReference>
<feature type="domain" description="SIS" evidence="5">
    <location>
        <begin position="201"/>
        <end position="250"/>
    </location>
</feature>
<comment type="catalytic activity">
    <reaction evidence="1">
        <text>D-fructose 6-phosphate + L-glutamine = D-glucosamine 6-phosphate + L-glutamate</text>
        <dbReference type="Rhea" id="RHEA:13237"/>
        <dbReference type="ChEBI" id="CHEBI:29985"/>
        <dbReference type="ChEBI" id="CHEBI:58359"/>
        <dbReference type="ChEBI" id="CHEBI:58725"/>
        <dbReference type="ChEBI" id="CHEBI:61527"/>
        <dbReference type="EC" id="2.6.1.16"/>
    </reaction>
</comment>
<evidence type="ECO:0000256" key="1">
    <source>
        <dbReference type="ARBA" id="ARBA00001031"/>
    </source>
</evidence>
<dbReference type="Proteomes" id="UP000014243">
    <property type="component" value="Unassembled WGS sequence"/>
</dbReference>
<comment type="caution">
    <text evidence="6">The sequence shown here is derived from an EMBL/GenBank/DDBJ whole genome shotgun (WGS) entry which is preliminary data.</text>
</comment>
<dbReference type="InterPro" id="IPR035466">
    <property type="entry name" value="GlmS/AgaS_SIS"/>
</dbReference>
<evidence type="ECO:0000313" key="7">
    <source>
        <dbReference type="Proteomes" id="UP000014243"/>
    </source>
</evidence>
<dbReference type="AlphaFoldDB" id="S2SUG3"/>
<evidence type="ECO:0000313" key="6">
    <source>
        <dbReference type="EMBL" id="EPC83058.1"/>
    </source>
</evidence>
<dbReference type="CDD" id="cd05008">
    <property type="entry name" value="SIS_GlmS_GlmD_1"/>
    <property type="match status" value="1"/>
</dbReference>